<reference evidence="4" key="1">
    <citation type="submission" date="2022-11" db="UniProtKB">
        <authorList>
            <consortium name="WormBaseParasite"/>
        </authorList>
    </citation>
    <scope>IDENTIFICATION</scope>
</reference>
<accession>A0A914XKZ6</accession>
<dbReference type="AlphaFoldDB" id="A0A914XKZ6"/>
<feature type="signal peptide" evidence="2">
    <location>
        <begin position="1"/>
        <end position="24"/>
    </location>
</feature>
<evidence type="ECO:0000313" key="4">
    <source>
        <dbReference type="WBParaSite" id="PSAMB.scaffold9273size5152.g32342.t1"/>
    </source>
</evidence>
<dbReference type="Pfam" id="PF01112">
    <property type="entry name" value="Asparaginase_2"/>
    <property type="match status" value="1"/>
</dbReference>
<keyword evidence="2" id="KW-0732">Signal</keyword>
<dbReference type="PANTHER" id="PTHR10188:SF6">
    <property type="entry name" value="N(4)-(BETA-N-ACETYLGLUCOSAMINYL)-L-ASPARAGINASE"/>
    <property type="match status" value="1"/>
</dbReference>
<evidence type="ECO:0000313" key="3">
    <source>
        <dbReference type="Proteomes" id="UP000887566"/>
    </source>
</evidence>
<proteinExistence type="inferred from homology"/>
<dbReference type="InterPro" id="IPR029055">
    <property type="entry name" value="Ntn_hydrolases_N"/>
</dbReference>
<name>A0A914XKZ6_9BILA</name>
<evidence type="ECO:0000256" key="2">
    <source>
        <dbReference type="SAM" id="SignalP"/>
    </source>
</evidence>
<dbReference type="GO" id="GO:0003948">
    <property type="term" value="F:N4-(beta-N-acetylglucosaminyl)-L-asparaginase activity"/>
    <property type="evidence" value="ECO:0007669"/>
    <property type="project" value="TreeGrafter"/>
</dbReference>
<sequence length="165" mass="18018">MAVISKFPWCLALWCSVSHAFASARSTKDDTEPIPIVVTTWANQGFVAATDRAWRHLQTTGDRLGAVVEGCSACEEMQCDRSVGYGGSPDESGETTVEALLMDGPRHRMGAVGDLRRVKSASRVAYAVMNYTKHSLIVGESATKFAIEMGFTEESLQTDESKKMY</sequence>
<organism evidence="3 4">
    <name type="scientific">Plectus sambesii</name>
    <dbReference type="NCBI Taxonomy" id="2011161"/>
    <lineage>
        <taxon>Eukaryota</taxon>
        <taxon>Metazoa</taxon>
        <taxon>Ecdysozoa</taxon>
        <taxon>Nematoda</taxon>
        <taxon>Chromadorea</taxon>
        <taxon>Plectida</taxon>
        <taxon>Plectina</taxon>
        <taxon>Plectoidea</taxon>
        <taxon>Plectidae</taxon>
        <taxon>Plectus</taxon>
    </lineage>
</organism>
<comment type="similarity">
    <text evidence="1">Belongs to the Ntn-hydrolase family.</text>
</comment>
<dbReference type="SUPFAM" id="SSF56235">
    <property type="entry name" value="N-terminal nucleophile aminohydrolases (Ntn hydrolases)"/>
    <property type="match status" value="1"/>
</dbReference>
<feature type="chain" id="PRO_5037043798" evidence="2">
    <location>
        <begin position="25"/>
        <end position="165"/>
    </location>
</feature>
<keyword evidence="3" id="KW-1185">Reference proteome</keyword>
<dbReference type="WBParaSite" id="PSAMB.scaffold9273size5152.g32342.t1">
    <property type="protein sequence ID" value="PSAMB.scaffold9273size5152.g32342.t1"/>
    <property type="gene ID" value="PSAMB.scaffold9273size5152.g32342"/>
</dbReference>
<dbReference type="GO" id="GO:0005764">
    <property type="term" value="C:lysosome"/>
    <property type="evidence" value="ECO:0007669"/>
    <property type="project" value="TreeGrafter"/>
</dbReference>
<evidence type="ECO:0000256" key="1">
    <source>
        <dbReference type="ARBA" id="ARBA00010872"/>
    </source>
</evidence>
<dbReference type="PANTHER" id="PTHR10188">
    <property type="entry name" value="L-ASPARAGINASE"/>
    <property type="match status" value="1"/>
</dbReference>
<dbReference type="Proteomes" id="UP000887566">
    <property type="component" value="Unplaced"/>
</dbReference>
<protein>
    <submittedName>
        <fullName evidence="4">N(4)-(Beta-N-acetylglucosaminyl)-L-asparaginase</fullName>
    </submittedName>
</protein>
<dbReference type="InterPro" id="IPR000246">
    <property type="entry name" value="Peptidase_T2"/>
</dbReference>